<dbReference type="KEGG" id="bex:A11Q_2003"/>
<dbReference type="GO" id="GO:0006281">
    <property type="term" value="P:DNA repair"/>
    <property type="evidence" value="ECO:0007669"/>
    <property type="project" value="UniProtKB-KW"/>
</dbReference>
<evidence type="ECO:0000313" key="13">
    <source>
        <dbReference type="Proteomes" id="UP000012040"/>
    </source>
</evidence>
<accession>M4VSN0</accession>
<comment type="similarity">
    <text evidence="2 9">Belongs to the RecN family.</text>
</comment>
<evidence type="ECO:0000259" key="11">
    <source>
        <dbReference type="Pfam" id="PF02463"/>
    </source>
</evidence>
<dbReference type="GO" id="GO:0005524">
    <property type="term" value="F:ATP binding"/>
    <property type="evidence" value="ECO:0007669"/>
    <property type="project" value="UniProtKB-KW"/>
</dbReference>
<dbReference type="PANTHER" id="PTHR11059:SF0">
    <property type="entry name" value="DNA REPAIR PROTEIN RECN"/>
    <property type="match status" value="1"/>
</dbReference>
<dbReference type="PATRIC" id="fig|1184267.3.peg.2028"/>
<dbReference type="Pfam" id="PF02463">
    <property type="entry name" value="SMC_N"/>
    <property type="match status" value="1"/>
</dbReference>
<keyword evidence="6" id="KW-0067">ATP-binding</keyword>
<dbReference type="OrthoDB" id="9806954at2"/>
<dbReference type="PIRSF" id="PIRSF003128">
    <property type="entry name" value="RecN"/>
    <property type="match status" value="1"/>
</dbReference>
<dbReference type="AlphaFoldDB" id="M4VSN0"/>
<organism evidence="12 13">
    <name type="scientific">Pseudobdellovibrio exovorus JSS</name>
    <dbReference type="NCBI Taxonomy" id="1184267"/>
    <lineage>
        <taxon>Bacteria</taxon>
        <taxon>Pseudomonadati</taxon>
        <taxon>Bdellovibrionota</taxon>
        <taxon>Bdellovibrionia</taxon>
        <taxon>Bdellovibrionales</taxon>
        <taxon>Pseudobdellovibrionaceae</taxon>
        <taxon>Pseudobdellovibrio</taxon>
    </lineage>
</organism>
<keyword evidence="4" id="KW-0547">Nucleotide-binding</keyword>
<dbReference type="STRING" id="1184267.A11Q_2003"/>
<dbReference type="RefSeq" id="WP_015470709.1">
    <property type="nucleotide sequence ID" value="NC_020813.1"/>
</dbReference>
<evidence type="ECO:0000256" key="4">
    <source>
        <dbReference type="ARBA" id="ARBA00022741"/>
    </source>
</evidence>
<feature type="domain" description="RecF/RecN/SMC N-terminal" evidence="11">
    <location>
        <begin position="1"/>
        <end position="516"/>
    </location>
</feature>
<dbReference type="GO" id="GO:0043590">
    <property type="term" value="C:bacterial nucleoid"/>
    <property type="evidence" value="ECO:0007669"/>
    <property type="project" value="TreeGrafter"/>
</dbReference>
<proteinExistence type="inferred from homology"/>
<dbReference type="PANTHER" id="PTHR11059">
    <property type="entry name" value="DNA REPAIR PROTEIN RECN"/>
    <property type="match status" value="1"/>
</dbReference>
<reference evidence="12 13" key="1">
    <citation type="journal article" date="2013" name="ISME J.">
        <title>By their genes ye shall know them: genomic signatures of predatory bacteria.</title>
        <authorList>
            <person name="Pasternak Z."/>
            <person name="Pietrokovski S."/>
            <person name="Rotem O."/>
            <person name="Gophna U."/>
            <person name="Lurie-Weinberger M.N."/>
            <person name="Jurkevitch E."/>
        </authorList>
    </citation>
    <scope>NUCLEOTIDE SEQUENCE [LARGE SCALE GENOMIC DNA]</scope>
    <source>
        <strain evidence="12 13">JSS</strain>
    </source>
</reference>
<dbReference type="GO" id="GO:0009432">
    <property type="term" value="P:SOS response"/>
    <property type="evidence" value="ECO:0007669"/>
    <property type="project" value="TreeGrafter"/>
</dbReference>
<evidence type="ECO:0000256" key="8">
    <source>
        <dbReference type="ARBA" id="ARBA00033408"/>
    </source>
</evidence>
<dbReference type="Proteomes" id="UP000012040">
    <property type="component" value="Chromosome"/>
</dbReference>
<evidence type="ECO:0000313" key="12">
    <source>
        <dbReference type="EMBL" id="AGH96219.1"/>
    </source>
</evidence>
<dbReference type="InterPro" id="IPR004604">
    <property type="entry name" value="DNA_recomb/repair_RecN"/>
</dbReference>
<dbReference type="InterPro" id="IPR027417">
    <property type="entry name" value="P-loop_NTPase"/>
</dbReference>
<protein>
    <recommendedName>
        <fullName evidence="3 9">DNA repair protein RecN</fullName>
    </recommendedName>
    <alternativeName>
        <fullName evidence="8 9">Recombination protein N</fullName>
    </alternativeName>
</protein>
<feature type="coiled-coil region" evidence="10">
    <location>
        <begin position="177"/>
        <end position="211"/>
    </location>
</feature>
<gene>
    <name evidence="12" type="ORF">A11Q_2003</name>
</gene>
<evidence type="ECO:0000256" key="10">
    <source>
        <dbReference type="SAM" id="Coils"/>
    </source>
</evidence>
<feature type="coiled-coil region" evidence="10">
    <location>
        <begin position="346"/>
        <end position="387"/>
    </location>
</feature>
<dbReference type="eggNOG" id="COG0497">
    <property type="taxonomic scope" value="Bacteria"/>
</dbReference>
<dbReference type="HOGENOM" id="CLU_018297_3_1_7"/>
<sequence length="564" mass="63240">MLQELKVSQFAIIDNLHIEFQAGLNILSGETGSGKSVLLKSLALLMGEKASSDIIRSGAQQAVVEGAFDLRHRHDIQSALNQFGIETPDNTLIVKRIIATSDRSKIYLNGSICTLSQLREIVSPMIELTGHNAPLIEMTGQHDNRNLLSKAYHLDLLDQYAGHYDKRTAFEQKFAQLNTLKTQISDFEKQAQEKSQRLDFLKFQLTELEKLNIDPIKDASLEDEIRSMKSSHKVLRFVDECEDILFGDHDSVVSRLKTIEKKSNEISSVSPEIDERVSALEQARVQIEDTFYLLRKDLNKIQLDPEVLEEKESRLSQIRKLQKKYGPDLNEIAEAFTKMKTEVYELENSDAHLDKIRKQASLLELELKQLAEDLHKTRNKVAGQLEKAVNTELLDLNMKGVSFFIQVQKSEQLTSTGISDIEYLCQTSSKDPKRPISKVASGGELSRILLALKKSLGQSETPRTYLFDEVDTGVSGNTAEKVGKKLKSIAKGQQVICVTHLPQVAACGDVHFSISKSATPESVNMMVEELKSKARIEEIARLISGEKITKTSLAHAEQLLSESH</sequence>
<keyword evidence="5 9" id="KW-0227">DNA damage</keyword>
<evidence type="ECO:0000256" key="9">
    <source>
        <dbReference type="PIRNR" id="PIRNR003128"/>
    </source>
</evidence>
<dbReference type="NCBIfam" id="TIGR00634">
    <property type="entry name" value="recN"/>
    <property type="match status" value="1"/>
</dbReference>
<evidence type="ECO:0000256" key="7">
    <source>
        <dbReference type="ARBA" id="ARBA00023204"/>
    </source>
</evidence>
<dbReference type="EMBL" id="CP003537">
    <property type="protein sequence ID" value="AGH96219.1"/>
    <property type="molecule type" value="Genomic_DNA"/>
</dbReference>
<dbReference type="GO" id="GO:0006310">
    <property type="term" value="P:DNA recombination"/>
    <property type="evidence" value="ECO:0007669"/>
    <property type="project" value="InterPro"/>
</dbReference>
<dbReference type="CDD" id="cd03241">
    <property type="entry name" value="ABC_RecN"/>
    <property type="match status" value="2"/>
</dbReference>
<comment type="function">
    <text evidence="1 9">May be involved in recombinational repair of damaged DNA.</text>
</comment>
<name>M4VSN0_9BACT</name>
<dbReference type="Gene3D" id="3.40.50.300">
    <property type="entry name" value="P-loop containing nucleotide triphosphate hydrolases"/>
    <property type="match status" value="2"/>
</dbReference>
<evidence type="ECO:0000256" key="5">
    <source>
        <dbReference type="ARBA" id="ARBA00022763"/>
    </source>
</evidence>
<dbReference type="SUPFAM" id="SSF52540">
    <property type="entry name" value="P-loop containing nucleoside triphosphate hydrolases"/>
    <property type="match status" value="1"/>
</dbReference>
<dbReference type="InterPro" id="IPR003395">
    <property type="entry name" value="RecF/RecN/SMC_N"/>
</dbReference>
<evidence type="ECO:0000256" key="2">
    <source>
        <dbReference type="ARBA" id="ARBA00009441"/>
    </source>
</evidence>
<evidence type="ECO:0000256" key="3">
    <source>
        <dbReference type="ARBA" id="ARBA00021315"/>
    </source>
</evidence>
<keyword evidence="13" id="KW-1185">Reference proteome</keyword>
<evidence type="ECO:0000256" key="1">
    <source>
        <dbReference type="ARBA" id="ARBA00003618"/>
    </source>
</evidence>
<evidence type="ECO:0000256" key="6">
    <source>
        <dbReference type="ARBA" id="ARBA00022840"/>
    </source>
</evidence>
<keyword evidence="10" id="KW-0175">Coiled coil</keyword>
<keyword evidence="7 9" id="KW-0234">DNA repair</keyword>